<dbReference type="InterPro" id="IPR000073">
    <property type="entry name" value="AB_hydrolase_1"/>
</dbReference>
<dbReference type="InterPro" id="IPR029058">
    <property type="entry name" value="AB_hydrolase_fold"/>
</dbReference>
<dbReference type="EMBL" id="CP001392">
    <property type="protein sequence ID" value="ACM31575.1"/>
    <property type="molecule type" value="Genomic_DNA"/>
</dbReference>
<dbReference type="PRINTS" id="PR00412">
    <property type="entry name" value="EPOXHYDRLASE"/>
</dbReference>
<dbReference type="Proteomes" id="UP000000450">
    <property type="component" value="Chromosome"/>
</dbReference>
<organism evidence="3 4">
    <name type="scientific">Acidovorax ebreus (strain TPSY)</name>
    <name type="common">Diaphorobacter sp. (strain TPSY)</name>
    <dbReference type="NCBI Taxonomy" id="535289"/>
    <lineage>
        <taxon>Bacteria</taxon>
        <taxon>Pseudomonadati</taxon>
        <taxon>Pseudomonadota</taxon>
        <taxon>Betaproteobacteria</taxon>
        <taxon>Burkholderiales</taxon>
        <taxon>Comamonadaceae</taxon>
        <taxon>Diaphorobacter</taxon>
    </lineage>
</organism>
<evidence type="ECO:0000313" key="4">
    <source>
        <dbReference type="Proteomes" id="UP000000450"/>
    </source>
</evidence>
<name>A0A9J9Q6W2_ACIET</name>
<dbReference type="PANTHER" id="PTHR43798:SF31">
    <property type="entry name" value="AB HYDROLASE SUPERFAMILY PROTEIN YCLE"/>
    <property type="match status" value="1"/>
</dbReference>
<dbReference type="InterPro" id="IPR050266">
    <property type="entry name" value="AB_hydrolase_sf"/>
</dbReference>
<dbReference type="GO" id="GO:0016787">
    <property type="term" value="F:hydrolase activity"/>
    <property type="evidence" value="ECO:0007669"/>
    <property type="project" value="UniProtKB-KW"/>
</dbReference>
<reference evidence="3 4" key="1">
    <citation type="journal article" date="2010" name="J. Bacteriol.">
        <title>Completed genome sequence of the anaerobic iron-oxidizing bacterium Acidovorax ebreus strain TPSY.</title>
        <authorList>
            <person name="Byrne-Bailey K.G."/>
            <person name="Weber K.A."/>
            <person name="Chair A.H."/>
            <person name="Bose S."/>
            <person name="Knox T."/>
            <person name="Spanbauer T.L."/>
            <person name="Chertkov O."/>
            <person name="Coates J.D."/>
        </authorList>
    </citation>
    <scope>NUCLEOTIDE SEQUENCE [LARGE SCALE GENOMIC DNA]</scope>
    <source>
        <strain evidence="3 4">TPSY</strain>
    </source>
</reference>
<dbReference type="AlphaFoldDB" id="A0A9J9Q6W2"/>
<accession>A0A9J9Q6W2</accession>
<proteinExistence type="predicted"/>
<dbReference type="GO" id="GO:0016020">
    <property type="term" value="C:membrane"/>
    <property type="evidence" value="ECO:0007669"/>
    <property type="project" value="TreeGrafter"/>
</dbReference>
<keyword evidence="1 3" id="KW-0378">Hydrolase</keyword>
<dbReference type="InterPro" id="IPR000639">
    <property type="entry name" value="Epox_hydrolase-like"/>
</dbReference>
<evidence type="ECO:0000313" key="3">
    <source>
        <dbReference type="EMBL" id="ACM31575.1"/>
    </source>
</evidence>
<feature type="domain" description="AB hydrolase-1" evidence="2">
    <location>
        <begin position="16"/>
        <end position="246"/>
    </location>
</feature>
<dbReference type="RefSeq" id="WP_012655198.1">
    <property type="nucleotide sequence ID" value="NC_011992.1"/>
</dbReference>
<evidence type="ECO:0000259" key="2">
    <source>
        <dbReference type="Pfam" id="PF12697"/>
    </source>
</evidence>
<dbReference type="PRINTS" id="PR00111">
    <property type="entry name" value="ABHYDROLASE"/>
</dbReference>
<dbReference type="PANTHER" id="PTHR43798">
    <property type="entry name" value="MONOACYLGLYCEROL LIPASE"/>
    <property type="match status" value="1"/>
</dbReference>
<sequence>MSLLPRFSLLGSGPTVLLLHDADGDHLGFAPTLETLAAAGYRAVAWDMPGYGGSAPVEPYNFKGLAQRALLLLDALRCEQVVLVGHGLGAMLALEIAVRAPLRVRRLVLCAGGPALDEAATAVWVAPRLAGLDDGRDMARLADPTVARDAGPGALPEGLQLARHAMGRVPPATYRRALEALTAFARRAPELVRLQVPALLVGGEYDRCTPPEALLALAHVLPDARAVLLPGVGHWPQLEDPEGFEAALLDFLAGPAPVLH</sequence>
<keyword evidence="4" id="KW-1185">Reference proteome</keyword>
<dbReference type="KEGG" id="dia:Dtpsy_0088"/>
<gene>
    <name evidence="3" type="ordered locus">Dtpsy_0088</name>
</gene>
<dbReference type="Gene3D" id="3.40.50.1820">
    <property type="entry name" value="alpha/beta hydrolase"/>
    <property type="match status" value="1"/>
</dbReference>
<protein>
    <submittedName>
        <fullName evidence="3">Alpha/beta hydrolase fold protein</fullName>
    </submittedName>
</protein>
<evidence type="ECO:0000256" key="1">
    <source>
        <dbReference type="ARBA" id="ARBA00022801"/>
    </source>
</evidence>
<dbReference type="SUPFAM" id="SSF53474">
    <property type="entry name" value="alpha/beta-Hydrolases"/>
    <property type="match status" value="1"/>
</dbReference>
<dbReference type="Pfam" id="PF12697">
    <property type="entry name" value="Abhydrolase_6"/>
    <property type="match status" value="1"/>
</dbReference>